<feature type="compositionally biased region" description="Low complexity" evidence="7">
    <location>
        <begin position="853"/>
        <end position="878"/>
    </location>
</feature>
<sequence length="878" mass="93138">MLRRGAAWVAHGAWRGLSHTPTTAVSTLAIVNAPLTRRAGQLSLRRHRCWLHVGGGCTPTVFAAGALLAEHRRSYATAGPSGGSGGHDHRAGDGKSSGAGGGSVHTPSSAGVGGVGSGGSVGASRRGEQARRVPKKTMKSKSSRRIVKRKRAGQRSERAASARASSGSGPAASTPLHSTPATTAASQGTAAGGGGGSVGVGVGASAAAAPVASATNTRVAARRRKRKTTRTPAPTASTSSSSSSGNTSRDSSGNTSAAARRTKRPLTRKRAPSAAAPRKASTAAPPAGASGRTAPPTPATAAATTAKKRKRIRVCVLSSSYDGADSATASVDNYWCTPQHYMKKDRHKYAFADVSMKKIDSYRAVRELVTSGKYDVFFNLCDGGRDEKRAGVDVVQALEEHNAAFTGTDSRSFEPSKIDMKLMVGSSGVKVPNFVLLSNEESLAKKCRHLKFPVIVKHLSGYASVGIHKDNRCDTLDQLRTRVRGFMKEFNHALVEEFIRGREGTVLTCADPGSPFGVKVFKPLMFNFLQNHDDFAYFEKKWTMECGDEAYGFLAATDPAYPAITEMARNAFKYIMSGVGYGRVDFRIDERTGAPYFLEINPNCGMWYAPKDGGDFADVMVEGDPHWNHERFLANAVTRALRDQAARKPWYFISHDRNGQFSTRASKTVPAGKCLFGDAVHPIPVVAKALYKLGEEEPTVGCVISRGDGVHHAVALRHSCEPNMNFVHGRTLLFAAKRSINVGEELTVDFATLRDEAMPHFVCSCGTENCRSVIFPMPAMPRTVEAKTMRRLLREKKPIWMKEKADREAERILKKRSSPTASSGGSVGSTTAATSLPAASGSGSGSVSGSGGAHTTTTTTTTGSASAHTSSGATAEKK</sequence>
<comment type="caution">
    <text evidence="10">The sequence shown here is derived from an EMBL/GenBank/DDBJ whole genome shotgun (WGS) entry which is preliminary data.</text>
</comment>
<dbReference type="GO" id="GO:0005524">
    <property type="term" value="F:ATP binding"/>
    <property type="evidence" value="ECO:0007669"/>
    <property type="project" value="UniProtKB-UniRule"/>
</dbReference>
<dbReference type="FunFam" id="2.170.270.10:FF:000112">
    <property type="entry name" value="ATP-grasp domain containing protein, putative"/>
    <property type="match status" value="1"/>
</dbReference>
<dbReference type="EMBL" id="JAECZO010000038">
    <property type="protein sequence ID" value="KAK7194545.1"/>
    <property type="molecule type" value="Genomic_DNA"/>
</dbReference>
<dbReference type="AlphaFoldDB" id="A0AAW0EKE7"/>
<feature type="compositionally biased region" description="Low complexity" evidence="7">
    <location>
        <begin position="207"/>
        <end position="219"/>
    </location>
</feature>
<feature type="compositionally biased region" description="Basic residues" evidence="7">
    <location>
        <begin position="260"/>
        <end position="271"/>
    </location>
</feature>
<dbReference type="FunFam" id="3.30.470.20:FF:000078">
    <property type="entry name" value="Histone-lysine N-methyltransferase"/>
    <property type="match status" value="1"/>
</dbReference>
<evidence type="ECO:0000256" key="6">
    <source>
        <dbReference type="PROSITE-ProRule" id="PRU00409"/>
    </source>
</evidence>
<evidence type="ECO:0000256" key="1">
    <source>
        <dbReference type="ARBA" id="ARBA00010871"/>
    </source>
</evidence>
<dbReference type="PANTHER" id="PTHR23132:SF23">
    <property type="entry name" value="D-ALANINE--D-ALANINE LIGASE B"/>
    <property type="match status" value="1"/>
</dbReference>
<feature type="compositionally biased region" description="Gly residues" evidence="7">
    <location>
        <begin position="111"/>
        <end position="121"/>
    </location>
</feature>
<dbReference type="InterPro" id="IPR001214">
    <property type="entry name" value="SET_dom"/>
</dbReference>
<dbReference type="GO" id="GO:0008716">
    <property type="term" value="F:D-alanine-D-alanine ligase activity"/>
    <property type="evidence" value="ECO:0007669"/>
    <property type="project" value="InterPro"/>
</dbReference>
<dbReference type="PROSITE" id="PS50975">
    <property type="entry name" value="ATP_GRASP"/>
    <property type="match status" value="1"/>
</dbReference>
<dbReference type="InterPro" id="IPR011761">
    <property type="entry name" value="ATP-grasp"/>
</dbReference>
<keyword evidence="4" id="KW-0808">Transferase</keyword>
<feature type="region of interest" description="Disordered" evidence="7">
    <location>
        <begin position="77"/>
        <end position="193"/>
    </location>
</feature>
<proteinExistence type="inferred from homology"/>
<organism evidence="10 11">
    <name type="scientific">Novymonas esmeraldas</name>
    <dbReference type="NCBI Taxonomy" id="1808958"/>
    <lineage>
        <taxon>Eukaryota</taxon>
        <taxon>Discoba</taxon>
        <taxon>Euglenozoa</taxon>
        <taxon>Kinetoplastea</taxon>
        <taxon>Metakinetoplastina</taxon>
        <taxon>Trypanosomatida</taxon>
        <taxon>Trypanosomatidae</taxon>
        <taxon>Novymonas</taxon>
    </lineage>
</organism>
<feature type="compositionally biased region" description="Gly residues" evidence="7">
    <location>
        <begin position="842"/>
        <end position="852"/>
    </location>
</feature>
<dbReference type="Pfam" id="PF00856">
    <property type="entry name" value="SET"/>
    <property type="match status" value="1"/>
</dbReference>
<feature type="region of interest" description="Disordered" evidence="7">
    <location>
        <begin position="804"/>
        <end position="878"/>
    </location>
</feature>
<evidence type="ECO:0000259" key="8">
    <source>
        <dbReference type="PROSITE" id="PS50868"/>
    </source>
</evidence>
<keyword evidence="2 10" id="KW-0436">Ligase</keyword>
<evidence type="ECO:0000256" key="4">
    <source>
        <dbReference type="ARBA" id="ARBA00022679"/>
    </source>
</evidence>
<accession>A0AAW0EKE7</accession>
<keyword evidence="3" id="KW-0489">Methyltransferase</keyword>
<dbReference type="PROSITE" id="PS50868">
    <property type="entry name" value="POST_SET"/>
    <property type="match status" value="1"/>
</dbReference>
<keyword evidence="5" id="KW-0949">S-adenosyl-L-methionine</keyword>
<keyword evidence="11" id="KW-1185">Reference proteome</keyword>
<evidence type="ECO:0000256" key="7">
    <source>
        <dbReference type="SAM" id="MobiDB-lite"/>
    </source>
</evidence>
<name>A0AAW0EKE7_9TRYP</name>
<dbReference type="Pfam" id="PF07478">
    <property type="entry name" value="Dala_Dala_lig_C"/>
    <property type="match status" value="1"/>
</dbReference>
<feature type="domain" description="Post-SET" evidence="8">
    <location>
        <begin position="759"/>
        <end position="775"/>
    </location>
</feature>
<dbReference type="GO" id="GO:0032259">
    <property type="term" value="P:methylation"/>
    <property type="evidence" value="ECO:0007669"/>
    <property type="project" value="UniProtKB-KW"/>
</dbReference>
<gene>
    <name evidence="10" type="ORF">NESM_000371800</name>
</gene>
<dbReference type="SUPFAM" id="SSF82199">
    <property type="entry name" value="SET domain"/>
    <property type="match status" value="1"/>
</dbReference>
<comment type="similarity">
    <text evidence="1">Belongs to the D-alanine--D-alanine ligase family.</text>
</comment>
<feature type="compositionally biased region" description="Low complexity" evidence="7">
    <location>
        <begin position="230"/>
        <end position="256"/>
    </location>
</feature>
<evidence type="ECO:0000313" key="10">
    <source>
        <dbReference type="EMBL" id="KAK7194545.1"/>
    </source>
</evidence>
<dbReference type="PANTHER" id="PTHR23132">
    <property type="entry name" value="D-ALANINE--D-ALANINE LIGASE"/>
    <property type="match status" value="1"/>
</dbReference>
<evidence type="ECO:0000256" key="5">
    <source>
        <dbReference type="ARBA" id="ARBA00022691"/>
    </source>
</evidence>
<evidence type="ECO:0000256" key="3">
    <source>
        <dbReference type="ARBA" id="ARBA00022603"/>
    </source>
</evidence>
<keyword evidence="6" id="KW-0547">Nucleotide-binding</keyword>
<dbReference type="GO" id="GO:0008168">
    <property type="term" value="F:methyltransferase activity"/>
    <property type="evidence" value="ECO:0007669"/>
    <property type="project" value="UniProtKB-KW"/>
</dbReference>
<dbReference type="InterPro" id="IPR011095">
    <property type="entry name" value="Dala_Dala_lig_C"/>
</dbReference>
<dbReference type="Gene3D" id="3.30.470.20">
    <property type="entry name" value="ATP-grasp fold, B domain"/>
    <property type="match status" value="1"/>
</dbReference>
<dbReference type="SUPFAM" id="SSF56059">
    <property type="entry name" value="Glutathione synthetase ATP-binding domain-like"/>
    <property type="match status" value="1"/>
</dbReference>
<dbReference type="Gene3D" id="2.170.270.10">
    <property type="entry name" value="SET domain"/>
    <property type="match status" value="1"/>
</dbReference>
<feature type="region of interest" description="Disordered" evidence="7">
    <location>
        <begin position="207"/>
        <end position="306"/>
    </location>
</feature>
<feature type="domain" description="ATP-grasp" evidence="9">
    <location>
        <begin position="421"/>
        <end position="638"/>
    </location>
</feature>
<reference evidence="10 11" key="1">
    <citation type="journal article" date="2021" name="MBio">
        <title>A New Model Trypanosomatid, Novymonas esmeraldas: Genomic Perception of Its 'Candidatus Pandoraea novymonadis' Endosymbiont.</title>
        <authorList>
            <person name="Zakharova A."/>
            <person name="Saura A."/>
            <person name="Butenko A."/>
            <person name="Podesvova L."/>
            <person name="Warmusova S."/>
            <person name="Kostygov A.Y."/>
            <person name="Nenarokova A."/>
            <person name="Lukes J."/>
            <person name="Opperdoes F.R."/>
            <person name="Yurchenko V."/>
        </authorList>
    </citation>
    <scope>NUCLEOTIDE SEQUENCE [LARGE SCALE GENOMIC DNA]</scope>
    <source>
        <strain evidence="10 11">E262AT.01</strain>
    </source>
</reference>
<dbReference type="InterPro" id="IPR003616">
    <property type="entry name" value="Post-SET_dom"/>
</dbReference>
<feature type="compositionally biased region" description="Low complexity" evidence="7">
    <location>
        <begin position="161"/>
        <end position="189"/>
    </location>
</feature>
<dbReference type="GO" id="GO:0046872">
    <property type="term" value="F:metal ion binding"/>
    <property type="evidence" value="ECO:0007669"/>
    <property type="project" value="InterPro"/>
</dbReference>
<evidence type="ECO:0000313" key="11">
    <source>
        <dbReference type="Proteomes" id="UP001430356"/>
    </source>
</evidence>
<feature type="compositionally biased region" description="Low complexity" evidence="7">
    <location>
        <begin position="818"/>
        <end position="841"/>
    </location>
</feature>
<feature type="compositionally biased region" description="Low complexity" evidence="7">
    <location>
        <begin position="272"/>
        <end position="305"/>
    </location>
</feature>
<keyword evidence="6" id="KW-0067">ATP-binding</keyword>
<evidence type="ECO:0000259" key="9">
    <source>
        <dbReference type="PROSITE" id="PS50975"/>
    </source>
</evidence>
<evidence type="ECO:0000256" key="2">
    <source>
        <dbReference type="ARBA" id="ARBA00022598"/>
    </source>
</evidence>
<dbReference type="InterPro" id="IPR046341">
    <property type="entry name" value="SET_dom_sf"/>
</dbReference>
<feature type="compositionally biased region" description="Basic residues" evidence="7">
    <location>
        <begin position="220"/>
        <end position="229"/>
    </location>
</feature>
<dbReference type="Proteomes" id="UP001430356">
    <property type="component" value="Unassembled WGS sequence"/>
</dbReference>
<protein>
    <submittedName>
        <fullName evidence="10">ATP-grasp domain/RimK-like ATP-grasp domain/D-ala D-ala ligase C-terminus</fullName>
    </submittedName>
</protein>
<feature type="compositionally biased region" description="Basic residues" evidence="7">
    <location>
        <begin position="132"/>
        <end position="153"/>
    </location>
</feature>